<feature type="compositionally biased region" description="Basic and acidic residues" evidence="1">
    <location>
        <begin position="640"/>
        <end position="659"/>
    </location>
</feature>
<feature type="compositionally biased region" description="Low complexity" evidence="1">
    <location>
        <begin position="323"/>
        <end position="335"/>
    </location>
</feature>
<feature type="region of interest" description="Disordered" evidence="1">
    <location>
        <begin position="604"/>
        <end position="714"/>
    </location>
</feature>
<feature type="compositionally biased region" description="Polar residues" evidence="1">
    <location>
        <begin position="65"/>
        <end position="74"/>
    </location>
</feature>
<feature type="compositionally biased region" description="Low complexity" evidence="1">
    <location>
        <begin position="129"/>
        <end position="138"/>
    </location>
</feature>
<evidence type="ECO:0000256" key="1">
    <source>
        <dbReference type="SAM" id="MobiDB-lite"/>
    </source>
</evidence>
<evidence type="ECO:0000313" key="3">
    <source>
        <dbReference type="Proteomes" id="UP000324800"/>
    </source>
</evidence>
<gene>
    <name evidence="2" type="ORF">EZS28_014335</name>
</gene>
<evidence type="ECO:0000313" key="2">
    <source>
        <dbReference type="EMBL" id="KAA6390139.1"/>
    </source>
</evidence>
<dbReference type="AlphaFoldDB" id="A0A5J4W6P2"/>
<feature type="compositionally biased region" description="Basic and acidic residues" evidence="1">
    <location>
        <begin position="700"/>
        <end position="714"/>
    </location>
</feature>
<organism evidence="2 3">
    <name type="scientific">Streblomastix strix</name>
    <dbReference type="NCBI Taxonomy" id="222440"/>
    <lineage>
        <taxon>Eukaryota</taxon>
        <taxon>Metamonada</taxon>
        <taxon>Preaxostyla</taxon>
        <taxon>Oxymonadida</taxon>
        <taxon>Streblomastigidae</taxon>
        <taxon>Streblomastix</taxon>
    </lineage>
</organism>
<feature type="compositionally biased region" description="Basic residues" evidence="1">
    <location>
        <begin position="418"/>
        <end position="429"/>
    </location>
</feature>
<feature type="compositionally biased region" description="Acidic residues" evidence="1">
    <location>
        <begin position="630"/>
        <end position="639"/>
    </location>
</feature>
<protein>
    <submittedName>
        <fullName evidence="2">Uncharacterized protein</fullName>
    </submittedName>
</protein>
<comment type="caution">
    <text evidence="2">The sequence shown here is derived from an EMBL/GenBank/DDBJ whole genome shotgun (WGS) entry which is preliminary data.</text>
</comment>
<proteinExistence type="predicted"/>
<accession>A0A5J4W6P2</accession>
<feature type="compositionally biased region" description="Basic and acidic residues" evidence="1">
    <location>
        <begin position="357"/>
        <end position="388"/>
    </location>
</feature>
<name>A0A5J4W6P2_9EUKA</name>
<feature type="compositionally biased region" description="Low complexity" evidence="1">
    <location>
        <begin position="445"/>
        <end position="458"/>
    </location>
</feature>
<feature type="compositionally biased region" description="Basic and acidic residues" evidence="1">
    <location>
        <begin position="669"/>
        <end position="692"/>
    </location>
</feature>
<feature type="compositionally biased region" description="Basic and acidic residues" evidence="1">
    <location>
        <begin position="753"/>
        <end position="785"/>
    </location>
</feature>
<feature type="region of interest" description="Disordered" evidence="1">
    <location>
        <begin position="300"/>
        <end position="504"/>
    </location>
</feature>
<feature type="compositionally biased region" description="Polar residues" evidence="1">
    <location>
        <begin position="799"/>
        <end position="815"/>
    </location>
</feature>
<feature type="region of interest" description="Disordered" evidence="1">
    <location>
        <begin position="753"/>
        <end position="815"/>
    </location>
</feature>
<feature type="compositionally biased region" description="Basic and acidic residues" evidence="1">
    <location>
        <begin position="619"/>
        <end position="629"/>
    </location>
</feature>
<feature type="region of interest" description="Disordered" evidence="1">
    <location>
        <begin position="65"/>
        <end position="149"/>
    </location>
</feature>
<reference evidence="2 3" key="1">
    <citation type="submission" date="2019-03" db="EMBL/GenBank/DDBJ databases">
        <title>Single cell metagenomics reveals metabolic interactions within the superorganism composed of flagellate Streblomastix strix and complex community of Bacteroidetes bacteria on its surface.</title>
        <authorList>
            <person name="Treitli S.C."/>
            <person name="Kolisko M."/>
            <person name="Husnik F."/>
            <person name="Keeling P."/>
            <person name="Hampl V."/>
        </authorList>
    </citation>
    <scope>NUCLEOTIDE SEQUENCE [LARGE SCALE GENOMIC DNA]</scope>
    <source>
        <strain evidence="2">ST1C</strain>
    </source>
</reference>
<dbReference type="EMBL" id="SNRW01003326">
    <property type="protein sequence ID" value="KAA6390139.1"/>
    <property type="molecule type" value="Genomic_DNA"/>
</dbReference>
<feature type="compositionally biased region" description="Basic and acidic residues" evidence="1">
    <location>
        <begin position="336"/>
        <end position="350"/>
    </location>
</feature>
<dbReference type="Proteomes" id="UP000324800">
    <property type="component" value="Unassembled WGS sequence"/>
</dbReference>
<sequence>MIQRDIDEQNRGQDDKWLQWYYGQMKYNQRLGVAQDILEMPSFLVCIKDTRSEIVAGRFEQDSTLKGNSMKQTGTGRGKKPGMKFGSQNQEQDDAQMGAGRFRTMRKGDTNQFQGNDTLTKKNRKDRSSIIGSDSGSRMSKEEHEQAMKSAQQQIKEIQLAENNAIEQKNKEMQQFLDFQMKKMEEMVTREKRAMTNVKDAMARAIEEEFTEAEIQWQAVVINREAVVDGKPCLMWLRMLDVGWDWIFIDLISSDNKPDLEDRLPSKLSRVEILELRGNILQAQAAVGAAEAATLTIEQKQKDEQESAEQDLHKQQKDKNQKDQLSSNQNQLSSSSRDKNIDEENQKNDFEWGTIAKTDDKEEKEKKKQTEKENEEKKLNEQKEEMQKKKAKEKKPLWLQQMEQELGVLDAAEEKRKQKENKKKKKKKLNKEEALKQKRKILNGENNANETSDSSNETSSEESSELKHKNKKRVSNDKSSIKNPFSPKDKLKRQQSEVGYGFDQLENMIGKGKNKDLHKFNRMSEQMKKEQEKKEEEKENDVGEGIVINTLRITRQKKKGNIMGTMNKITAIGLDDQLEDMDVGIEYGVSDEEVLSDDDEDFLFGVDDISSTSSNFESFYEKQVENEIDNKDDEEEQEEDKSNIDNNQNEKDKEKKDQEKDEEEEGEEKEIKEKEEIIEKDNEIVKDDKNEDIVPDTEQEQEKPIQKEIQDELTEQKKKEILPFKGVGVGQGIGSIPSNVLRMIEWDSLLTSREQKKQQLQRDKEEKERQEQNRIRQEKEKERQKQLRQKRMQMDMASAQKNKQSDIHTSIQYTS</sequence>
<feature type="compositionally biased region" description="Basic and acidic residues" evidence="1">
    <location>
        <begin position="300"/>
        <end position="322"/>
    </location>
</feature>